<keyword evidence="1" id="KW-1133">Transmembrane helix</keyword>
<feature type="transmembrane region" description="Helical" evidence="1">
    <location>
        <begin position="83"/>
        <end position="105"/>
    </location>
</feature>
<name>A0A936YYX8_9BURK</name>
<dbReference type="Pfam" id="PF00924">
    <property type="entry name" value="MS_channel_2nd"/>
    <property type="match status" value="1"/>
</dbReference>
<evidence type="ECO:0000313" key="3">
    <source>
        <dbReference type="EMBL" id="MBL0390520.1"/>
    </source>
</evidence>
<dbReference type="GO" id="GO:0016020">
    <property type="term" value="C:membrane"/>
    <property type="evidence" value="ECO:0007669"/>
    <property type="project" value="InterPro"/>
</dbReference>
<protein>
    <submittedName>
        <fullName evidence="3">Mechanosensitive ion channel family protein</fullName>
    </submittedName>
</protein>
<dbReference type="SUPFAM" id="SSF50182">
    <property type="entry name" value="Sm-like ribonucleoproteins"/>
    <property type="match status" value="1"/>
</dbReference>
<dbReference type="EMBL" id="JAEQNE010000001">
    <property type="protein sequence ID" value="MBL0390520.1"/>
    <property type="molecule type" value="Genomic_DNA"/>
</dbReference>
<dbReference type="PANTHER" id="PTHR30566:SF25">
    <property type="entry name" value="INNER MEMBRANE PROTEIN"/>
    <property type="match status" value="1"/>
</dbReference>
<feature type="transmembrane region" description="Helical" evidence="1">
    <location>
        <begin position="50"/>
        <end position="71"/>
    </location>
</feature>
<keyword evidence="4" id="KW-1185">Reference proteome</keyword>
<dbReference type="GO" id="GO:0008381">
    <property type="term" value="F:mechanosensitive monoatomic ion channel activity"/>
    <property type="evidence" value="ECO:0007669"/>
    <property type="project" value="UniProtKB-ARBA"/>
</dbReference>
<sequence length="349" mass="37820">MNGLSPTPWTGTALFALAAVVAAIVVRRLVRTVLLRLSTGHPLVHGALQATERAGAAAFPALALLLVWQVAPADLPFLPIVRQVTVLLFIGSLTWFTVAVIGGFAQGVIEKHPVGAGDNLAARRIQTQTNVLSRSAQVVVVIAGLALALMTFPAARQVGASLLASAGVLGIIGGLAARPVFSNLIAGLQLALAQPIRLDDVLIVNGEWGNVEEITGTYVVFRIWDERRMIIPLQWFIENPFQNWTRTSADIMGTVFLHVDYAAPIEAIRAEAKRLVEAAPEWDGRVFNLQVTDARERCLQLRVLVSSANAGRNWDLRCKVREGLVGFLAREHPQALPLVRNELRETPAE</sequence>
<feature type="domain" description="Mechanosensitive ion channel MscS" evidence="2">
    <location>
        <begin position="180"/>
        <end position="246"/>
    </location>
</feature>
<dbReference type="InterPro" id="IPR006685">
    <property type="entry name" value="MscS_channel_2nd"/>
</dbReference>
<keyword evidence="1" id="KW-0812">Transmembrane</keyword>
<evidence type="ECO:0000256" key="1">
    <source>
        <dbReference type="SAM" id="Phobius"/>
    </source>
</evidence>
<accession>A0A936YYX8</accession>
<keyword evidence="1" id="KW-0472">Membrane</keyword>
<proteinExistence type="predicted"/>
<feature type="transmembrane region" description="Helical" evidence="1">
    <location>
        <begin position="12"/>
        <end position="30"/>
    </location>
</feature>
<dbReference type="AlphaFoldDB" id="A0A936YYX8"/>
<feature type="transmembrane region" description="Helical" evidence="1">
    <location>
        <begin position="131"/>
        <end position="152"/>
    </location>
</feature>
<evidence type="ECO:0000313" key="4">
    <source>
        <dbReference type="Proteomes" id="UP000599109"/>
    </source>
</evidence>
<evidence type="ECO:0000259" key="2">
    <source>
        <dbReference type="Pfam" id="PF00924"/>
    </source>
</evidence>
<dbReference type="PANTHER" id="PTHR30566">
    <property type="entry name" value="YNAI-RELATED MECHANOSENSITIVE ION CHANNEL"/>
    <property type="match status" value="1"/>
</dbReference>
<comment type="caution">
    <text evidence="3">The sequence shown here is derived from an EMBL/GenBank/DDBJ whole genome shotgun (WGS) entry which is preliminary data.</text>
</comment>
<feature type="transmembrane region" description="Helical" evidence="1">
    <location>
        <begin position="158"/>
        <end position="177"/>
    </location>
</feature>
<organism evidence="3 4">
    <name type="scientific">Ramlibacter monticola</name>
    <dbReference type="NCBI Taxonomy" id="1926872"/>
    <lineage>
        <taxon>Bacteria</taxon>
        <taxon>Pseudomonadati</taxon>
        <taxon>Pseudomonadota</taxon>
        <taxon>Betaproteobacteria</taxon>
        <taxon>Burkholderiales</taxon>
        <taxon>Comamonadaceae</taxon>
        <taxon>Ramlibacter</taxon>
    </lineage>
</organism>
<reference evidence="3 4" key="1">
    <citation type="journal article" date="2017" name="Int. J. Syst. Evol. Microbiol.">
        <title>Ramlibacter monticola sp. nov., isolated from forest soil.</title>
        <authorList>
            <person name="Chaudhary D.K."/>
            <person name="Kim J."/>
        </authorList>
    </citation>
    <scope>NUCLEOTIDE SEQUENCE [LARGE SCALE GENOMIC DNA]</scope>
    <source>
        <strain evidence="3 4">KACC 19175</strain>
    </source>
</reference>
<dbReference type="RefSeq" id="WP_201673115.1">
    <property type="nucleotide sequence ID" value="NZ_JAEQNE010000001.1"/>
</dbReference>
<dbReference type="InterPro" id="IPR010920">
    <property type="entry name" value="LSM_dom_sf"/>
</dbReference>
<dbReference type="Gene3D" id="1.10.287.1260">
    <property type="match status" value="1"/>
</dbReference>
<dbReference type="Proteomes" id="UP000599109">
    <property type="component" value="Unassembled WGS sequence"/>
</dbReference>
<gene>
    <name evidence="3" type="ORF">JJ685_05130</name>
</gene>